<dbReference type="GO" id="GO:0016757">
    <property type="term" value="F:glycosyltransferase activity"/>
    <property type="evidence" value="ECO:0007669"/>
    <property type="project" value="UniProtKB-KW"/>
</dbReference>
<evidence type="ECO:0000256" key="1">
    <source>
        <dbReference type="ARBA" id="ARBA00022676"/>
    </source>
</evidence>
<reference evidence="5 6" key="1">
    <citation type="submission" date="2020-04" db="EMBL/GenBank/DDBJ databases">
        <title>Nesterenkonia sp. nov., isolated from marine sediment.</title>
        <authorList>
            <person name="Zhang G."/>
        </authorList>
    </citation>
    <scope>NUCLEOTIDE SEQUENCE [LARGE SCALE GENOMIC DNA]</scope>
    <source>
        <strain evidence="5 6">MY13</strain>
    </source>
</reference>
<name>A0A7X8THH2_9MICC</name>
<proteinExistence type="predicted"/>
<keyword evidence="6" id="KW-1185">Reference proteome</keyword>
<organism evidence="5 6">
    <name type="scientific">Nesterenkonia sedimenti</name>
    <dbReference type="NCBI Taxonomy" id="1463632"/>
    <lineage>
        <taxon>Bacteria</taxon>
        <taxon>Bacillati</taxon>
        <taxon>Actinomycetota</taxon>
        <taxon>Actinomycetes</taxon>
        <taxon>Micrococcales</taxon>
        <taxon>Micrococcaceae</taxon>
        <taxon>Nesterenkonia</taxon>
    </lineage>
</organism>
<dbReference type="Proteomes" id="UP000523139">
    <property type="component" value="Unassembled WGS sequence"/>
</dbReference>
<dbReference type="PANTHER" id="PTHR12526">
    <property type="entry name" value="GLYCOSYLTRANSFERASE"/>
    <property type="match status" value="1"/>
</dbReference>
<dbReference type="InterPro" id="IPR028098">
    <property type="entry name" value="Glyco_trans_4-like_N"/>
</dbReference>
<dbReference type="PANTHER" id="PTHR12526:SF638">
    <property type="entry name" value="SPORE COAT PROTEIN SA"/>
    <property type="match status" value="1"/>
</dbReference>
<dbReference type="InterPro" id="IPR001296">
    <property type="entry name" value="Glyco_trans_1"/>
</dbReference>
<keyword evidence="1" id="KW-0328">Glycosyltransferase</keyword>
<dbReference type="Gene3D" id="3.40.50.2000">
    <property type="entry name" value="Glycogen Phosphorylase B"/>
    <property type="match status" value="2"/>
</dbReference>
<evidence type="ECO:0000313" key="6">
    <source>
        <dbReference type="Proteomes" id="UP000523139"/>
    </source>
</evidence>
<dbReference type="SUPFAM" id="SSF53756">
    <property type="entry name" value="UDP-Glycosyltransferase/glycogen phosphorylase"/>
    <property type="match status" value="1"/>
</dbReference>
<dbReference type="EMBL" id="JABAHY010000001">
    <property type="protein sequence ID" value="NLS08537.1"/>
    <property type="molecule type" value="Genomic_DNA"/>
</dbReference>
<evidence type="ECO:0000259" key="4">
    <source>
        <dbReference type="Pfam" id="PF13579"/>
    </source>
</evidence>
<evidence type="ECO:0000256" key="2">
    <source>
        <dbReference type="ARBA" id="ARBA00022679"/>
    </source>
</evidence>
<accession>A0A7X8THH2</accession>
<feature type="domain" description="Glycosyl transferase family 1" evidence="3">
    <location>
        <begin position="196"/>
        <end position="366"/>
    </location>
</feature>
<dbReference type="Pfam" id="PF00534">
    <property type="entry name" value="Glycos_transf_1"/>
    <property type="match status" value="1"/>
</dbReference>
<feature type="domain" description="Glycosyltransferase subfamily 4-like N-terminal" evidence="4">
    <location>
        <begin position="22"/>
        <end position="183"/>
    </location>
</feature>
<evidence type="ECO:0000259" key="3">
    <source>
        <dbReference type="Pfam" id="PF00534"/>
    </source>
</evidence>
<comment type="caution">
    <text evidence="5">The sequence shown here is derived from an EMBL/GenBank/DDBJ whole genome shotgun (WGS) entry which is preliminary data.</text>
</comment>
<keyword evidence="2 5" id="KW-0808">Transferase</keyword>
<dbReference type="AlphaFoldDB" id="A0A7X8THH2"/>
<protein>
    <submittedName>
        <fullName evidence="5">Glycosyltransferase family 4 protein</fullName>
    </submittedName>
</protein>
<gene>
    <name evidence="5" type="ORF">HGQ17_00640</name>
</gene>
<sequence>MRIVYIHQHFNFPWEPGWQRPWQFARRLARAGHEVTVICGGRERQRETLEGVEVHRLAVPYENAMVFQQRVRSFVSFMARACYYAAQVKADVVFASSTPLTTAVPGIIASRIRRAPFVFEVRDLWPEAPVALGFLKNRHVIKAAEALEKFAYRSAKHVIALSPGMEAGIKRVWPQAETTVVPNASDVENFAAARQDRESIRADLGWAPDETVLFYAGSFGVTYDVPWLIRLAGELKKRGQKFRVVAYGEGKDTEHCRAVAREYGLNPLDVLPGKIPRTEIERMLPAADFAVSTLVDNPALEINSLNKVFDALAAARPVLFNHAGWLPEVLSEAGAGWQLSRDPATATDQLIRALESGEIDTAAAGEAALELAREEFDRDRLFDRFLTVLENSAGLPASRKKTPTMTSEMG</sequence>
<dbReference type="Pfam" id="PF13579">
    <property type="entry name" value="Glyco_trans_4_4"/>
    <property type="match status" value="1"/>
</dbReference>
<dbReference type="CDD" id="cd03794">
    <property type="entry name" value="GT4_WbuB-like"/>
    <property type="match status" value="1"/>
</dbReference>
<evidence type="ECO:0000313" key="5">
    <source>
        <dbReference type="EMBL" id="NLS08537.1"/>
    </source>
</evidence>
<dbReference type="RefSeq" id="WP_168886040.1">
    <property type="nucleotide sequence ID" value="NZ_JABAHY010000001.1"/>
</dbReference>